<dbReference type="PANTHER" id="PTHR42879">
    <property type="entry name" value="3-OXOACYL-(ACYL-CARRIER-PROTEIN) REDUCTASE"/>
    <property type="match status" value="1"/>
</dbReference>
<dbReference type="SUPFAM" id="SSF51735">
    <property type="entry name" value="NAD(P)-binding Rossmann-fold domains"/>
    <property type="match status" value="1"/>
</dbReference>
<dbReference type="Proteomes" id="UP000484842">
    <property type="component" value="Unassembled WGS sequence"/>
</dbReference>
<accession>A0A7X1NY44</accession>
<dbReference type="Pfam" id="PF13561">
    <property type="entry name" value="adh_short_C2"/>
    <property type="match status" value="1"/>
</dbReference>
<keyword evidence="3" id="KW-1185">Reference proteome</keyword>
<evidence type="ECO:0000256" key="1">
    <source>
        <dbReference type="ARBA" id="ARBA00006484"/>
    </source>
</evidence>
<dbReference type="InterPro" id="IPR036291">
    <property type="entry name" value="NAD(P)-bd_dom_sf"/>
</dbReference>
<dbReference type="InterPro" id="IPR002347">
    <property type="entry name" value="SDR_fam"/>
</dbReference>
<proteinExistence type="inferred from homology"/>
<comment type="caution">
    <text evidence="2">The sequence shown here is derived from an EMBL/GenBank/DDBJ whole genome shotgun (WGS) entry which is preliminary data.</text>
</comment>
<dbReference type="AlphaFoldDB" id="A0A7X1NY44"/>
<organism evidence="2 3">
    <name type="scientific">Deinococcus terrestris</name>
    <dbReference type="NCBI Taxonomy" id="2651870"/>
    <lineage>
        <taxon>Bacteria</taxon>
        <taxon>Thermotogati</taxon>
        <taxon>Deinococcota</taxon>
        <taxon>Deinococci</taxon>
        <taxon>Deinococcales</taxon>
        <taxon>Deinococcaceae</taxon>
        <taxon>Deinococcus</taxon>
    </lineage>
</organism>
<gene>
    <name evidence="2" type="ORF">F8S09_14610</name>
</gene>
<dbReference type="CDD" id="cd05344">
    <property type="entry name" value="BKR_like_SDR_like"/>
    <property type="match status" value="1"/>
</dbReference>
<dbReference type="InterPro" id="IPR050259">
    <property type="entry name" value="SDR"/>
</dbReference>
<dbReference type="RefSeq" id="WP_152872213.1">
    <property type="nucleotide sequence ID" value="NZ_WBSL01000011.1"/>
</dbReference>
<protein>
    <submittedName>
        <fullName evidence="2">SDR family oxidoreductase</fullName>
    </submittedName>
</protein>
<evidence type="ECO:0000313" key="2">
    <source>
        <dbReference type="EMBL" id="MPY67895.1"/>
    </source>
</evidence>
<dbReference type="PRINTS" id="PR00081">
    <property type="entry name" value="GDHRDH"/>
</dbReference>
<dbReference type="Gene3D" id="3.40.50.720">
    <property type="entry name" value="NAD(P)-binding Rossmann-like Domain"/>
    <property type="match status" value="1"/>
</dbReference>
<name>A0A7X1NY44_9DEIO</name>
<reference evidence="2 3" key="1">
    <citation type="submission" date="2019-10" db="EMBL/GenBank/DDBJ databases">
        <title>Deinococcus sp. isolated from soil.</title>
        <authorList>
            <person name="Li Y."/>
            <person name="Wang J."/>
        </authorList>
    </citation>
    <scope>NUCLEOTIDE SEQUENCE [LARGE SCALE GENOMIC DNA]</scope>
    <source>
        <strain evidence="2 3">SDU3-2</strain>
    </source>
</reference>
<comment type="similarity">
    <text evidence="1">Belongs to the short-chain dehydrogenases/reductases (SDR) family.</text>
</comment>
<dbReference type="PANTHER" id="PTHR42879:SF6">
    <property type="entry name" value="NADPH-DEPENDENT REDUCTASE BACG"/>
    <property type="match status" value="1"/>
</dbReference>
<dbReference type="EMBL" id="WBSL01000011">
    <property type="protein sequence ID" value="MPY67895.1"/>
    <property type="molecule type" value="Genomic_DNA"/>
</dbReference>
<sequence length="262" mass="27526">MDLVLQDQPAIVTAASAGLGYATALALAHEGAHVALCSRDGKRAQDAADRIERATGRPVRAYAADVADGDALRGFIDRAAQDLGGLRILVCNAGGPPAGSFTTLTEADWMTAFQLTLMSVVRSVDAALPYFRQGGGGRVLSIVSSSVKRPLENLTLSNAYRPAVQGLCKSLSIELAPDNVQVNCLAPGRILTERIQVLDEAAASRRGTTWQEVRARSEQDIPMQRLGTPEEFGRVAAFLCSGAATYVNGSTLLVDGGAVTSL</sequence>
<dbReference type="FunFam" id="3.40.50.720:FF:000084">
    <property type="entry name" value="Short-chain dehydrogenase reductase"/>
    <property type="match status" value="1"/>
</dbReference>
<evidence type="ECO:0000313" key="3">
    <source>
        <dbReference type="Proteomes" id="UP000484842"/>
    </source>
</evidence>